<reference evidence="14 15" key="1">
    <citation type="submission" date="2017-08" db="EMBL/GenBank/DDBJ databases">
        <title>Infants hospitalized years apart are colonized by the same room-sourced microbial strains.</title>
        <authorList>
            <person name="Brooks B."/>
            <person name="Olm M.R."/>
            <person name="Firek B.A."/>
            <person name="Baker R."/>
            <person name="Thomas B.C."/>
            <person name="Morowitz M.J."/>
            <person name="Banfield J.F."/>
        </authorList>
    </citation>
    <scope>NUCLEOTIDE SEQUENCE [LARGE SCALE GENOMIC DNA]</scope>
    <source>
        <strain evidence="14">S2_003_000_R2_11</strain>
    </source>
</reference>
<dbReference type="InterPro" id="IPR045863">
    <property type="entry name" value="CorA_TM1_TM2"/>
</dbReference>
<evidence type="ECO:0000256" key="13">
    <source>
        <dbReference type="SAM" id="Phobius"/>
    </source>
</evidence>
<evidence type="ECO:0000256" key="12">
    <source>
        <dbReference type="ARBA" id="ARBA00034269"/>
    </source>
</evidence>
<gene>
    <name evidence="14" type="ORF">DI533_04110</name>
</gene>
<dbReference type="Pfam" id="PF01544">
    <property type="entry name" value="CorA"/>
    <property type="match status" value="1"/>
</dbReference>
<dbReference type="InterPro" id="IPR045861">
    <property type="entry name" value="CorA_cytoplasmic_dom"/>
</dbReference>
<feature type="transmembrane region" description="Helical" evidence="13">
    <location>
        <begin position="269"/>
        <end position="289"/>
    </location>
</feature>
<keyword evidence="11 13" id="KW-0472">Membrane</keyword>
<name>A0A2W5SJF7_CERSP</name>
<comment type="subcellular location">
    <subcellularLocation>
        <location evidence="1">Cell inner membrane</location>
        <topology evidence="1">Multi-pass membrane protein</topology>
    </subcellularLocation>
</comment>
<dbReference type="Gene3D" id="1.20.58.340">
    <property type="entry name" value="Magnesium transport protein CorA, transmembrane region"/>
    <property type="match status" value="1"/>
</dbReference>
<evidence type="ECO:0000256" key="1">
    <source>
        <dbReference type="ARBA" id="ARBA00004429"/>
    </source>
</evidence>
<dbReference type="EMBL" id="QFQS01000001">
    <property type="protein sequence ID" value="PZQ99834.1"/>
    <property type="molecule type" value="Genomic_DNA"/>
</dbReference>
<proteinExistence type="inferred from homology"/>
<dbReference type="SUPFAM" id="SSF144083">
    <property type="entry name" value="Magnesium transport protein CorA, transmembrane region"/>
    <property type="match status" value="1"/>
</dbReference>
<dbReference type="PANTHER" id="PTHR47685">
    <property type="entry name" value="MAGNESIUM TRANSPORT PROTEIN CORA"/>
    <property type="match status" value="1"/>
</dbReference>
<dbReference type="GO" id="GO:0005886">
    <property type="term" value="C:plasma membrane"/>
    <property type="evidence" value="ECO:0007669"/>
    <property type="project" value="UniProtKB-SubCell"/>
</dbReference>
<evidence type="ECO:0000256" key="8">
    <source>
        <dbReference type="ARBA" id="ARBA00022842"/>
    </source>
</evidence>
<sequence length="327" mass="36026">MIFAYRQVAGRLERIPAAGALDSPDTEALEQAAWIDLYRPLDSQVQKMAAIGIPVPSLADMEEIELSSRLYRENGLEFMTVVLPGHSTSHEPVAGPVTFILSDKVLVTVRHHAPRPFETYPERADKVGPGCIDSDRIFLSLIEEIIGRLADLLEASGRELDHVAREVFKDTDNSGDNALRALLLRIGREGEQISRVRLALLTIERALSFYGTGLAERAGAHALKPLVKTLVRDIQALEVHTDFVSSRVSLASDATLGVINLAQAQTIKIFSVLAVVFLPPTVIASAYGMNFEIMPELKWTFGYPMALLLMVASAVGTYAFFKWRKLL</sequence>
<keyword evidence="10" id="KW-0406">Ion transport</keyword>
<protein>
    <recommendedName>
        <fullName evidence="3">Magnesium transport protein CorA</fullName>
    </recommendedName>
</protein>
<comment type="catalytic activity">
    <reaction evidence="12">
        <text>Mg(2+)(in) = Mg(2+)(out)</text>
        <dbReference type="Rhea" id="RHEA:29827"/>
        <dbReference type="ChEBI" id="CHEBI:18420"/>
    </reaction>
</comment>
<dbReference type="GO" id="GO:0015095">
    <property type="term" value="F:magnesium ion transmembrane transporter activity"/>
    <property type="evidence" value="ECO:0007669"/>
    <property type="project" value="TreeGrafter"/>
</dbReference>
<comment type="caution">
    <text evidence="14">The sequence shown here is derived from an EMBL/GenBank/DDBJ whole genome shotgun (WGS) entry which is preliminary data.</text>
</comment>
<dbReference type="InterPro" id="IPR050829">
    <property type="entry name" value="CorA_MIT"/>
</dbReference>
<organism evidence="14 15">
    <name type="scientific">Cereibacter sphaeroides</name>
    <name type="common">Rhodobacter sphaeroides</name>
    <dbReference type="NCBI Taxonomy" id="1063"/>
    <lineage>
        <taxon>Bacteria</taxon>
        <taxon>Pseudomonadati</taxon>
        <taxon>Pseudomonadota</taxon>
        <taxon>Alphaproteobacteria</taxon>
        <taxon>Rhodobacterales</taxon>
        <taxon>Paracoccaceae</taxon>
        <taxon>Cereibacter</taxon>
    </lineage>
</organism>
<keyword evidence="8" id="KW-0460">Magnesium</keyword>
<accession>A0A2W5SJF7</accession>
<dbReference type="Proteomes" id="UP000248975">
    <property type="component" value="Unassembled WGS sequence"/>
</dbReference>
<evidence type="ECO:0000313" key="14">
    <source>
        <dbReference type="EMBL" id="PZQ99834.1"/>
    </source>
</evidence>
<evidence type="ECO:0000256" key="3">
    <source>
        <dbReference type="ARBA" id="ARBA00019439"/>
    </source>
</evidence>
<dbReference type="GO" id="GO:0015099">
    <property type="term" value="F:nickel cation transmembrane transporter activity"/>
    <property type="evidence" value="ECO:0007669"/>
    <property type="project" value="TreeGrafter"/>
</dbReference>
<dbReference type="PANTHER" id="PTHR47685:SF1">
    <property type="entry name" value="MAGNESIUM TRANSPORT PROTEIN CORA"/>
    <property type="match status" value="1"/>
</dbReference>
<evidence type="ECO:0000256" key="11">
    <source>
        <dbReference type="ARBA" id="ARBA00023136"/>
    </source>
</evidence>
<keyword evidence="7 13" id="KW-0812">Transmembrane</keyword>
<comment type="similarity">
    <text evidence="2">Belongs to the CorA metal ion transporter (MIT) (TC 1.A.35) family.</text>
</comment>
<keyword evidence="4" id="KW-0813">Transport</keyword>
<evidence type="ECO:0000256" key="6">
    <source>
        <dbReference type="ARBA" id="ARBA00022519"/>
    </source>
</evidence>
<evidence type="ECO:0000256" key="4">
    <source>
        <dbReference type="ARBA" id="ARBA00022448"/>
    </source>
</evidence>
<dbReference type="GO" id="GO:0015087">
    <property type="term" value="F:cobalt ion transmembrane transporter activity"/>
    <property type="evidence" value="ECO:0007669"/>
    <property type="project" value="TreeGrafter"/>
</dbReference>
<keyword evidence="9 13" id="KW-1133">Transmembrane helix</keyword>
<evidence type="ECO:0000313" key="15">
    <source>
        <dbReference type="Proteomes" id="UP000248975"/>
    </source>
</evidence>
<evidence type="ECO:0000256" key="5">
    <source>
        <dbReference type="ARBA" id="ARBA00022475"/>
    </source>
</evidence>
<keyword evidence="6" id="KW-0997">Cell inner membrane</keyword>
<dbReference type="InterPro" id="IPR002523">
    <property type="entry name" value="MgTranspt_CorA/ZnTranspt_ZntB"/>
</dbReference>
<evidence type="ECO:0000256" key="2">
    <source>
        <dbReference type="ARBA" id="ARBA00009765"/>
    </source>
</evidence>
<dbReference type="AlphaFoldDB" id="A0A2W5SJF7"/>
<dbReference type="SUPFAM" id="SSF143865">
    <property type="entry name" value="CorA soluble domain-like"/>
    <property type="match status" value="1"/>
</dbReference>
<keyword evidence="5" id="KW-1003">Cell membrane</keyword>
<dbReference type="FunFam" id="1.20.58.340:FF:000001">
    <property type="entry name" value="Magnesium transport protein CorA"/>
    <property type="match status" value="1"/>
</dbReference>
<feature type="transmembrane region" description="Helical" evidence="13">
    <location>
        <begin position="301"/>
        <end position="321"/>
    </location>
</feature>
<dbReference type="CDD" id="cd12837">
    <property type="entry name" value="EcCorA-like_u1"/>
    <property type="match status" value="1"/>
</dbReference>
<evidence type="ECO:0000256" key="9">
    <source>
        <dbReference type="ARBA" id="ARBA00022989"/>
    </source>
</evidence>
<evidence type="ECO:0000256" key="7">
    <source>
        <dbReference type="ARBA" id="ARBA00022692"/>
    </source>
</evidence>
<evidence type="ECO:0000256" key="10">
    <source>
        <dbReference type="ARBA" id="ARBA00023065"/>
    </source>
</evidence>